<feature type="transmembrane region" description="Helical" evidence="1">
    <location>
        <begin position="100"/>
        <end position="118"/>
    </location>
</feature>
<dbReference type="OrthoDB" id="3827717at2"/>
<dbReference type="EMBL" id="SDPP02000005">
    <property type="protein sequence ID" value="KAA1373701.1"/>
    <property type="molecule type" value="Genomic_DNA"/>
</dbReference>
<evidence type="ECO:0000313" key="3">
    <source>
        <dbReference type="Proteomes" id="UP001515100"/>
    </source>
</evidence>
<dbReference type="Proteomes" id="UP001515100">
    <property type="component" value="Unassembled WGS sequence"/>
</dbReference>
<keyword evidence="1" id="KW-0472">Membrane</keyword>
<comment type="caution">
    <text evidence="2">The sequence shown here is derived from an EMBL/GenBank/DDBJ whole genome shotgun (WGS) entry which is preliminary data.</text>
</comment>
<evidence type="ECO:0000256" key="1">
    <source>
        <dbReference type="SAM" id="Phobius"/>
    </source>
</evidence>
<evidence type="ECO:0000313" key="2">
    <source>
        <dbReference type="EMBL" id="KAA1373701.1"/>
    </source>
</evidence>
<feature type="transmembrane region" description="Helical" evidence="1">
    <location>
        <begin position="47"/>
        <end position="67"/>
    </location>
</feature>
<keyword evidence="3" id="KW-1185">Reference proteome</keyword>
<proteinExistence type="predicted"/>
<dbReference type="AlphaFoldDB" id="A0A641AID1"/>
<accession>A0A641AID1</accession>
<dbReference type="RefSeq" id="WP_129185039.1">
    <property type="nucleotide sequence ID" value="NZ_JAGIOG010000001.1"/>
</dbReference>
<organism evidence="2 3">
    <name type="scientific">Aeromicrobium fastidiosum</name>
    <dbReference type="NCBI Taxonomy" id="52699"/>
    <lineage>
        <taxon>Bacteria</taxon>
        <taxon>Bacillati</taxon>
        <taxon>Actinomycetota</taxon>
        <taxon>Actinomycetes</taxon>
        <taxon>Propionibacteriales</taxon>
        <taxon>Nocardioidaceae</taxon>
        <taxon>Aeromicrobium</taxon>
    </lineage>
</organism>
<keyword evidence="1" id="KW-0812">Transmembrane</keyword>
<protein>
    <submittedName>
        <fullName evidence="2">Uncharacterized protein</fullName>
    </submittedName>
</protein>
<gene>
    <name evidence="2" type="ORF">ESP62_017250</name>
</gene>
<reference evidence="2" key="1">
    <citation type="submission" date="2019-09" db="EMBL/GenBank/DDBJ databases">
        <authorList>
            <person name="Li J."/>
        </authorList>
    </citation>
    <scope>NUCLEOTIDE SEQUENCE [LARGE SCALE GENOMIC DNA]</scope>
    <source>
        <strain evidence="2">NRBC 14897</strain>
    </source>
</reference>
<name>A0A641AID1_9ACTN</name>
<sequence length="131" mass="13450">MTSPGRPSGTARTLLLIVAVIVSAEASTFGVLAVLELLDVSSDRVGLGIGATLFLLVVAGGLLWAASRVAVGEAWARSPLVFAQLIQLGLAWNFRGDPAWLAPAIAVPAVVVLACLLAPPVTRALTDDQPV</sequence>
<keyword evidence="1" id="KW-1133">Transmembrane helix</keyword>
<feature type="transmembrane region" description="Helical" evidence="1">
    <location>
        <begin position="12"/>
        <end position="35"/>
    </location>
</feature>